<dbReference type="InterPro" id="IPR036249">
    <property type="entry name" value="Thioredoxin-like_sf"/>
</dbReference>
<dbReference type="Proteomes" id="UP000186904">
    <property type="component" value="Unassembled WGS sequence"/>
</dbReference>
<name>A0A1I4MLQ2_9GAMM</name>
<protein>
    <submittedName>
        <fullName evidence="4">Glutathione S-transferase</fullName>
    </submittedName>
</protein>
<dbReference type="CDD" id="cd00570">
    <property type="entry name" value="GST_N_family"/>
    <property type="match status" value="1"/>
</dbReference>
<dbReference type="Pfam" id="PF13417">
    <property type="entry name" value="GST_N_3"/>
    <property type="match status" value="1"/>
</dbReference>
<organism evidence="4 5">
    <name type="scientific">Halopseudomonas bauzanensis</name>
    <dbReference type="NCBI Taxonomy" id="653930"/>
    <lineage>
        <taxon>Bacteria</taxon>
        <taxon>Pseudomonadati</taxon>
        <taxon>Pseudomonadota</taxon>
        <taxon>Gammaproteobacteria</taxon>
        <taxon>Pseudomonadales</taxon>
        <taxon>Pseudomonadaceae</taxon>
        <taxon>Halopseudomonas</taxon>
    </lineage>
</organism>
<reference evidence="5 6" key="1">
    <citation type="submission" date="2016-10" db="EMBL/GenBank/DDBJ databases">
        <authorList>
            <person name="de Groot N.N."/>
        </authorList>
    </citation>
    <scope>NUCLEOTIDE SEQUENCE [LARGE SCALE GENOMIC DNA]</scope>
    <source>
        <strain evidence="4 5">CGMCC 1.9095</strain>
        <strain evidence="3 6">DSM 22558</strain>
    </source>
</reference>
<dbReference type="SUPFAM" id="SSF52833">
    <property type="entry name" value="Thioredoxin-like"/>
    <property type="match status" value="1"/>
</dbReference>
<keyword evidence="5" id="KW-1185">Reference proteome</keyword>
<dbReference type="Proteomes" id="UP000186599">
    <property type="component" value="Unassembled WGS sequence"/>
</dbReference>
<evidence type="ECO:0000313" key="3">
    <source>
        <dbReference type="EMBL" id="SES03371.1"/>
    </source>
</evidence>
<feature type="domain" description="GST N-terminal" evidence="1">
    <location>
        <begin position="1"/>
        <end position="77"/>
    </location>
</feature>
<dbReference type="EMBL" id="FOUA01000003">
    <property type="protein sequence ID" value="SFM04181.1"/>
    <property type="molecule type" value="Genomic_DNA"/>
</dbReference>
<dbReference type="SFLD" id="SFLDG00358">
    <property type="entry name" value="Main_(cytGST)"/>
    <property type="match status" value="1"/>
</dbReference>
<dbReference type="AlphaFoldDB" id="A0A1I4MLQ2"/>
<dbReference type="InterPro" id="IPR010987">
    <property type="entry name" value="Glutathione-S-Trfase_C-like"/>
</dbReference>
<dbReference type="STRING" id="653930.SAMN05216589_2093"/>
<dbReference type="PROSITE" id="PS50404">
    <property type="entry name" value="GST_NTER"/>
    <property type="match status" value="1"/>
</dbReference>
<dbReference type="InterPro" id="IPR040079">
    <property type="entry name" value="Glutathione_S-Trfase"/>
</dbReference>
<dbReference type="InterPro" id="IPR036282">
    <property type="entry name" value="Glutathione-S-Trfase_C_sf"/>
</dbReference>
<accession>A0A1I4MLQ2</accession>
<feature type="domain" description="GST C-terminal" evidence="2">
    <location>
        <begin position="82"/>
        <end position="212"/>
    </location>
</feature>
<dbReference type="GO" id="GO:0005737">
    <property type="term" value="C:cytoplasm"/>
    <property type="evidence" value="ECO:0007669"/>
    <property type="project" value="TreeGrafter"/>
</dbReference>
<dbReference type="SUPFAM" id="SSF47616">
    <property type="entry name" value="GST C-terminal domain-like"/>
    <property type="match status" value="1"/>
</dbReference>
<gene>
    <name evidence="4" type="ORF">SAMN04487855_2092</name>
    <name evidence="3" type="ORF">SAMN05216589_2093</name>
</gene>
<evidence type="ECO:0000313" key="4">
    <source>
        <dbReference type="EMBL" id="SFM04181.1"/>
    </source>
</evidence>
<dbReference type="PANTHER" id="PTHR43968:SF6">
    <property type="entry name" value="GLUTATHIONE S-TRANSFERASE OMEGA"/>
    <property type="match status" value="1"/>
</dbReference>
<sequence>MLRLHGFAVSNYFNMAKLALLEKGADFEINTVHSSQDAEFLAKSPRGKVPFLETEQGFISETNVILEYIEETQGGKALLPSDPFARATVRALAKEVELYIELPARSCYPEVFFGGKVEQSVKDKAKADLQAGVATLRRHGSFAPYVAGSEMTIADILFLYSIDLAQIVGKKLFGIDLLGDWPEAQALLELLNQNPHVQSIAADKNAEMAAFIAAMAGQRK</sequence>
<evidence type="ECO:0000259" key="2">
    <source>
        <dbReference type="PROSITE" id="PS50405"/>
    </source>
</evidence>
<dbReference type="InterPro" id="IPR050983">
    <property type="entry name" value="GST_Omega/HSP26"/>
</dbReference>
<dbReference type="GO" id="GO:0016740">
    <property type="term" value="F:transferase activity"/>
    <property type="evidence" value="ECO:0007669"/>
    <property type="project" value="UniProtKB-KW"/>
</dbReference>
<dbReference type="Gene3D" id="1.20.1050.10">
    <property type="match status" value="1"/>
</dbReference>
<dbReference type="EMBL" id="FOGN01000003">
    <property type="protein sequence ID" value="SES03371.1"/>
    <property type="molecule type" value="Genomic_DNA"/>
</dbReference>
<evidence type="ECO:0000313" key="5">
    <source>
        <dbReference type="Proteomes" id="UP000186599"/>
    </source>
</evidence>
<dbReference type="OrthoDB" id="5242791at2"/>
<dbReference type="PROSITE" id="PS50405">
    <property type="entry name" value="GST_CTER"/>
    <property type="match status" value="1"/>
</dbReference>
<keyword evidence="4" id="KW-0808">Transferase</keyword>
<evidence type="ECO:0000259" key="1">
    <source>
        <dbReference type="PROSITE" id="PS50404"/>
    </source>
</evidence>
<dbReference type="PANTHER" id="PTHR43968">
    <property type="match status" value="1"/>
</dbReference>
<dbReference type="RefSeq" id="WP_074779543.1">
    <property type="nucleotide sequence ID" value="NZ_FOGN01000003.1"/>
</dbReference>
<proteinExistence type="predicted"/>
<dbReference type="SFLD" id="SFLDS00019">
    <property type="entry name" value="Glutathione_Transferase_(cytos"/>
    <property type="match status" value="1"/>
</dbReference>
<dbReference type="Gene3D" id="3.40.30.10">
    <property type="entry name" value="Glutaredoxin"/>
    <property type="match status" value="1"/>
</dbReference>
<dbReference type="InterPro" id="IPR004045">
    <property type="entry name" value="Glutathione_S-Trfase_N"/>
</dbReference>
<evidence type="ECO:0000313" key="6">
    <source>
        <dbReference type="Proteomes" id="UP000186904"/>
    </source>
</evidence>